<dbReference type="InterPro" id="IPR001969">
    <property type="entry name" value="Aspartic_peptidase_AS"/>
</dbReference>
<evidence type="ECO:0000313" key="2">
    <source>
        <dbReference type="EMBL" id="KAH0539963.1"/>
    </source>
</evidence>
<reference evidence="2 3" key="1">
    <citation type="journal article" date="2021" name="J. Hered.">
        <title>A chromosome-level genome assembly of the parasitoid wasp, Cotesia glomerata (Hymenoptera: Braconidae).</title>
        <authorList>
            <person name="Pinto B.J."/>
            <person name="Weis J.J."/>
            <person name="Gamble T."/>
            <person name="Ode P.J."/>
            <person name="Paul R."/>
            <person name="Zaspel J.M."/>
        </authorList>
    </citation>
    <scope>NUCLEOTIDE SEQUENCE [LARGE SCALE GENOMIC DNA]</scope>
    <source>
        <strain evidence="2">CgM1</strain>
    </source>
</reference>
<dbReference type="GO" id="GO:0008270">
    <property type="term" value="F:zinc ion binding"/>
    <property type="evidence" value="ECO:0007669"/>
    <property type="project" value="InterPro"/>
</dbReference>
<evidence type="ECO:0000256" key="1">
    <source>
        <dbReference type="SAM" id="MobiDB-lite"/>
    </source>
</evidence>
<dbReference type="InterPro" id="IPR036875">
    <property type="entry name" value="Znf_CCHC_sf"/>
</dbReference>
<organism evidence="2 3">
    <name type="scientific">Cotesia glomerata</name>
    <name type="common">Lepidopteran parasitic wasp</name>
    <name type="synonym">Apanteles glomeratus</name>
    <dbReference type="NCBI Taxonomy" id="32391"/>
    <lineage>
        <taxon>Eukaryota</taxon>
        <taxon>Metazoa</taxon>
        <taxon>Ecdysozoa</taxon>
        <taxon>Arthropoda</taxon>
        <taxon>Hexapoda</taxon>
        <taxon>Insecta</taxon>
        <taxon>Pterygota</taxon>
        <taxon>Neoptera</taxon>
        <taxon>Endopterygota</taxon>
        <taxon>Hymenoptera</taxon>
        <taxon>Apocrita</taxon>
        <taxon>Ichneumonoidea</taxon>
        <taxon>Braconidae</taxon>
        <taxon>Microgastrinae</taxon>
        <taxon>Cotesia</taxon>
    </lineage>
</organism>
<keyword evidence="3" id="KW-1185">Reference proteome</keyword>
<sequence length="563" mass="62641">MNNPPGRHLRLHSASVPEDPEVVHPKAEACKPGKTREVTRSWKCCIYESQGLSEQRLEFTGNSWPTKKLLQGLFKTPKIVIRTNSPLLRSRHLGNDRASMEFLKISGSRGSFTLDCAVVAPWCCSLRQPLWGSKSPRIQHGRLGLVTPTGTRRTRPSAPFNPQQQVPESDSFLQPTLVIPAQDSGHVPDVCENPRREVCTFCFGIGHTRQACPSLVPGSEAGHEVQAPNYRSHLIKLLLKLLVIIKQKPSELTQTSPQLGVRQAKPVPPSLKFKTLSQYPKLIFKQLLDLIESYKDNEDLSVMLGTQMIMMFESSQSILTESDDQIINHLDLFEGASKSLSQEPGRSRNLGKQAASNTTSSAAREAFVPRILQGRPLPPAVQHRLTGRKLFVSGADSQKPTVTARIPVSVWIFGVKLNGILDTGSERSYINARVYDDVKDYASGELRDDQTKKGILLANQTLCKSLGGAPFIIQVGSVAGEQYLSVLEDLGYSIVLGMDFAIQFSVQIDCDSKTWKFKNGTEQHPFELLDCKEGEVKLQAMSTDQEKVLQEFLKRELKKFEKV</sequence>
<dbReference type="Gene3D" id="2.40.70.10">
    <property type="entry name" value="Acid Proteases"/>
    <property type="match status" value="1"/>
</dbReference>
<dbReference type="InterPro" id="IPR021109">
    <property type="entry name" value="Peptidase_aspartic_dom_sf"/>
</dbReference>
<dbReference type="GO" id="GO:0004190">
    <property type="term" value="F:aspartic-type endopeptidase activity"/>
    <property type="evidence" value="ECO:0007669"/>
    <property type="project" value="InterPro"/>
</dbReference>
<evidence type="ECO:0000313" key="3">
    <source>
        <dbReference type="Proteomes" id="UP000826195"/>
    </source>
</evidence>
<comment type="caution">
    <text evidence="2">The sequence shown here is derived from an EMBL/GenBank/DDBJ whole genome shotgun (WGS) entry which is preliminary data.</text>
</comment>
<accession>A0AAV7HZR4</accession>
<feature type="region of interest" description="Disordered" evidence="1">
    <location>
        <begin position="339"/>
        <end position="362"/>
    </location>
</feature>
<dbReference type="AlphaFoldDB" id="A0AAV7HZR4"/>
<dbReference type="GO" id="GO:0003676">
    <property type="term" value="F:nucleic acid binding"/>
    <property type="evidence" value="ECO:0007669"/>
    <property type="project" value="InterPro"/>
</dbReference>
<evidence type="ECO:0008006" key="4">
    <source>
        <dbReference type="Google" id="ProtNLM"/>
    </source>
</evidence>
<dbReference type="GO" id="GO:0006508">
    <property type="term" value="P:proteolysis"/>
    <property type="evidence" value="ECO:0007669"/>
    <property type="project" value="InterPro"/>
</dbReference>
<feature type="region of interest" description="Disordered" evidence="1">
    <location>
        <begin position="141"/>
        <end position="168"/>
    </location>
</feature>
<dbReference type="EMBL" id="JAHXZJ010002609">
    <property type="protein sequence ID" value="KAH0539963.1"/>
    <property type="molecule type" value="Genomic_DNA"/>
</dbReference>
<dbReference type="PROSITE" id="PS00141">
    <property type="entry name" value="ASP_PROTEASE"/>
    <property type="match status" value="1"/>
</dbReference>
<dbReference type="Proteomes" id="UP000826195">
    <property type="component" value="Unassembled WGS sequence"/>
</dbReference>
<gene>
    <name evidence="2" type="ORF">KQX54_010401</name>
</gene>
<dbReference type="SUPFAM" id="SSF57756">
    <property type="entry name" value="Retrovirus zinc finger-like domains"/>
    <property type="match status" value="1"/>
</dbReference>
<name>A0AAV7HZR4_COTGL</name>
<proteinExistence type="predicted"/>
<protein>
    <recommendedName>
        <fullName evidence="4">Peptidase A2 domain-containing protein</fullName>
    </recommendedName>
</protein>